<dbReference type="Proteomes" id="UP000032180">
    <property type="component" value="Chromosome 5"/>
</dbReference>
<dbReference type="Pfam" id="PF04055">
    <property type="entry name" value="Radical_SAM"/>
    <property type="match status" value="1"/>
</dbReference>
<evidence type="ECO:0000259" key="4">
    <source>
        <dbReference type="Pfam" id="PF16881"/>
    </source>
</evidence>
<keyword evidence="1" id="KW-0411">Iron-sulfur</keyword>
<organism evidence="5 6">
    <name type="scientific">Leersia perrieri</name>
    <dbReference type="NCBI Taxonomy" id="77586"/>
    <lineage>
        <taxon>Eukaryota</taxon>
        <taxon>Viridiplantae</taxon>
        <taxon>Streptophyta</taxon>
        <taxon>Embryophyta</taxon>
        <taxon>Tracheophyta</taxon>
        <taxon>Spermatophyta</taxon>
        <taxon>Magnoliopsida</taxon>
        <taxon>Liliopsida</taxon>
        <taxon>Poales</taxon>
        <taxon>Poaceae</taxon>
        <taxon>BOP clade</taxon>
        <taxon>Oryzoideae</taxon>
        <taxon>Oryzeae</taxon>
        <taxon>Oryzinae</taxon>
        <taxon>Leersia</taxon>
    </lineage>
</organism>
<reference evidence="5 6" key="1">
    <citation type="submission" date="2012-08" db="EMBL/GenBank/DDBJ databases">
        <title>Oryza genome evolution.</title>
        <authorList>
            <person name="Wing R.A."/>
        </authorList>
    </citation>
    <scope>NUCLEOTIDE SEQUENCE</scope>
</reference>
<evidence type="ECO:0000256" key="2">
    <source>
        <dbReference type="SAM" id="MobiDB-lite"/>
    </source>
</evidence>
<dbReference type="PANTHER" id="PTHR10949">
    <property type="entry name" value="LIPOYL SYNTHASE"/>
    <property type="match status" value="1"/>
</dbReference>
<dbReference type="GO" id="GO:0005739">
    <property type="term" value="C:mitochondrion"/>
    <property type="evidence" value="ECO:0007669"/>
    <property type="project" value="TreeGrafter"/>
</dbReference>
<dbReference type="InterPro" id="IPR010719">
    <property type="entry name" value="MnmM_MeTrfase"/>
</dbReference>
<dbReference type="Gene3D" id="3.40.50.150">
    <property type="entry name" value="Vaccinia Virus protein VP39"/>
    <property type="match status" value="1"/>
</dbReference>
<evidence type="ECO:0000256" key="1">
    <source>
        <dbReference type="ARBA" id="ARBA00022485"/>
    </source>
</evidence>
<dbReference type="GO" id="GO:0051539">
    <property type="term" value="F:4 iron, 4 sulfur cluster binding"/>
    <property type="evidence" value="ECO:0007669"/>
    <property type="project" value="UniProtKB-KW"/>
</dbReference>
<keyword evidence="1" id="KW-0408">Iron</keyword>
<dbReference type="InterPro" id="IPR031691">
    <property type="entry name" value="LIAS_N"/>
</dbReference>
<accession>A0A0D9WII9</accession>
<dbReference type="InterPro" id="IPR058240">
    <property type="entry name" value="rSAM_sf"/>
</dbReference>
<dbReference type="SUPFAM" id="SSF102114">
    <property type="entry name" value="Radical SAM enzymes"/>
    <property type="match status" value="1"/>
</dbReference>
<dbReference type="Pfam" id="PF16881">
    <property type="entry name" value="LIAS_N"/>
    <property type="match status" value="1"/>
</dbReference>
<sequence length="445" mass="47645">MAPYCSSVYRHQSSPSTMQQRSLARPSIHTGSASLSFRSGPNSVSIVRCHADAPPEPEGRTVAGWAPPGPYTGRDPEARKPAWLRQRAAHGEKYARLRESLGELNLNTVCVEAQCPNIGECWNGGGGAGGEGAGIATATIMLLGDTCTRGCRFCAVKTSNKPPPPDALEPLKTAVAVASWGVDYVVLTSVDRDDLPDGGSGHFAQTVKALKPTERHLRVREYVTPEKFDFWKEYGESLGFLYVASGPLHSNQVHSNSAADAPRCHRTLFSSCVLSSYVPSSGEALAPTHRFFSSVFPGSGAASPPVPPPLRNSPPEVCLRVEDAVVGFVTGKRKATELAHAMEEVVPEDFPVRLVAFNLGYLPGGDKTIITIPKTTELALQAASRIVSSGGLISVLVYIGHPGGRDELNVVESFASSLPIDTWTSCKFEMVNRPVAPVLILLYKK</sequence>
<reference evidence="5" key="3">
    <citation type="submission" date="2015-04" db="UniProtKB">
        <authorList>
            <consortium name="EnsemblPlants"/>
        </authorList>
    </citation>
    <scope>IDENTIFICATION</scope>
</reference>
<dbReference type="Gramene" id="LPERR05G18350.1">
    <property type="protein sequence ID" value="LPERR05G18350.1"/>
    <property type="gene ID" value="LPERR05G18350"/>
</dbReference>
<dbReference type="AlphaFoldDB" id="A0A0D9WII9"/>
<dbReference type="HOGENOM" id="CLU_615908_0_0_1"/>
<dbReference type="STRING" id="77586.A0A0D9WII9"/>
<reference evidence="6" key="2">
    <citation type="submission" date="2013-12" db="EMBL/GenBank/DDBJ databases">
        <authorList>
            <person name="Yu Y."/>
            <person name="Lee S."/>
            <person name="de Baynast K."/>
            <person name="Wissotski M."/>
            <person name="Liu L."/>
            <person name="Talag J."/>
            <person name="Goicoechea J."/>
            <person name="Angelova A."/>
            <person name="Jetty R."/>
            <person name="Kudrna D."/>
            <person name="Golser W."/>
            <person name="Rivera L."/>
            <person name="Zhang J."/>
            <person name="Wing R."/>
        </authorList>
    </citation>
    <scope>NUCLEOTIDE SEQUENCE</scope>
</reference>
<dbReference type="InterPro" id="IPR029063">
    <property type="entry name" value="SAM-dependent_MTases_sf"/>
</dbReference>
<dbReference type="EnsemblPlants" id="LPERR05G18350.1">
    <property type="protein sequence ID" value="LPERR05G18350.1"/>
    <property type="gene ID" value="LPERR05G18350"/>
</dbReference>
<feature type="domain" description="Lipoyl synthase N-terminal" evidence="4">
    <location>
        <begin position="77"/>
        <end position="115"/>
    </location>
</feature>
<keyword evidence="6" id="KW-1185">Reference proteome</keyword>
<protein>
    <submittedName>
        <fullName evidence="5">Uncharacterized protein</fullName>
    </submittedName>
</protein>
<evidence type="ECO:0000313" key="5">
    <source>
        <dbReference type="EnsemblPlants" id="LPERR05G18350.1"/>
    </source>
</evidence>
<keyword evidence="1" id="KW-0004">4Fe-4S</keyword>
<feature type="region of interest" description="Disordered" evidence="2">
    <location>
        <begin position="53"/>
        <end position="77"/>
    </location>
</feature>
<name>A0A0D9WII9_9ORYZ</name>
<dbReference type="eggNOG" id="KOG2672">
    <property type="taxonomic scope" value="Eukaryota"/>
</dbReference>
<dbReference type="InterPro" id="IPR003698">
    <property type="entry name" value="Lipoyl_synth"/>
</dbReference>
<proteinExistence type="predicted"/>
<keyword evidence="1" id="KW-0479">Metal-binding</keyword>
<dbReference type="PANTHER" id="PTHR10949:SF38">
    <property type="entry name" value="LIPOYL SYNTHASE, CHLOROPLASTIC"/>
    <property type="match status" value="1"/>
</dbReference>
<dbReference type="GO" id="GO:0016992">
    <property type="term" value="F:lipoate synthase activity"/>
    <property type="evidence" value="ECO:0007669"/>
    <property type="project" value="InterPro"/>
</dbReference>
<dbReference type="Pfam" id="PF06962">
    <property type="entry name" value="rRNA_methylase"/>
    <property type="match status" value="1"/>
</dbReference>
<feature type="region of interest" description="Disordered" evidence="2">
    <location>
        <begin position="1"/>
        <end position="36"/>
    </location>
</feature>
<dbReference type="InterPro" id="IPR007197">
    <property type="entry name" value="rSAM"/>
</dbReference>
<evidence type="ECO:0000313" key="6">
    <source>
        <dbReference type="Proteomes" id="UP000032180"/>
    </source>
</evidence>
<feature type="domain" description="Radical SAM core" evidence="3">
    <location>
        <begin position="143"/>
        <end position="235"/>
    </location>
</feature>
<evidence type="ECO:0000259" key="3">
    <source>
        <dbReference type="Pfam" id="PF04055"/>
    </source>
</evidence>
<feature type="compositionally biased region" description="Polar residues" evidence="2">
    <location>
        <begin position="9"/>
        <end position="22"/>
    </location>
</feature>